<dbReference type="AlphaFoldDB" id="A0A0C2GQC7"/>
<gene>
    <name evidence="1" type="ORF">ANCDUO_06177</name>
</gene>
<evidence type="ECO:0000313" key="2">
    <source>
        <dbReference type="Proteomes" id="UP000054047"/>
    </source>
</evidence>
<reference evidence="1 2" key="1">
    <citation type="submission" date="2013-12" db="EMBL/GenBank/DDBJ databases">
        <title>Draft genome of the parsitic nematode Ancylostoma duodenale.</title>
        <authorList>
            <person name="Mitreva M."/>
        </authorList>
    </citation>
    <scope>NUCLEOTIDE SEQUENCE [LARGE SCALE GENOMIC DNA]</scope>
    <source>
        <strain evidence="1 2">Zhejiang</strain>
    </source>
</reference>
<evidence type="ECO:0000313" key="1">
    <source>
        <dbReference type="EMBL" id="KIH63520.1"/>
    </source>
</evidence>
<keyword evidence="2" id="KW-1185">Reference proteome</keyword>
<sequence>MFMTKFVLTRTPTQTTPLLSQVPRNSSCPVLKVAFSGRCLLSIIPLEILVNAQKEGNDVDSLKMLSEHNMETVYDASNNLMTLLGVVQIPVALEGGRTEKLAFHISERKDCEILLGTNALRKLGVKITITSESERDELSLSCCNVQHTKGSI</sequence>
<proteinExistence type="predicted"/>
<organism evidence="1 2">
    <name type="scientific">Ancylostoma duodenale</name>
    <dbReference type="NCBI Taxonomy" id="51022"/>
    <lineage>
        <taxon>Eukaryota</taxon>
        <taxon>Metazoa</taxon>
        <taxon>Ecdysozoa</taxon>
        <taxon>Nematoda</taxon>
        <taxon>Chromadorea</taxon>
        <taxon>Rhabditida</taxon>
        <taxon>Rhabditina</taxon>
        <taxon>Rhabditomorpha</taxon>
        <taxon>Strongyloidea</taxon>
        <taxon>Ancylostomatidae</taxon>
        <taxon>Ancylostomatinae</taxon>
        <taxon>Ancylostoma</taxon>
    </lineage>
</organism>
<protein>
    <submittedName>
        <fullName evidence="1">Uncharacterized protein</fullName>
    </submittedName>
</protein>
<dbReference type="Proteomes" id="UP000054047">
    <property type="component" value="Unassembled WGS sequence"/>
</dbReference>
<dbReference type="EMBL" id="KN728602">
    <property type="protein sequence ID" value="KIH63520.1"/>
    <property type="molecule type" value="Genomic_DNA"/>
</dbReference>
<dbReference type="OrthoDB" id="5871317at2759"/>
<name>A0A0C2GQC7_9BILA</name>
<accession>A0A0C2GQC7</accession>